<sequence length="175" mass="19013">MTDSDESDDQRRSRGLPPAPRPPGEEREPVAPPTPVKISFVLWLLSGAVLVAGFGYTLTAKEEIIEAILAVNNDPNISEEQIRSGATTLLWTLFVGALVFAILFALFAYKAREGTRSARTILTVLAAIVLIFQLVLFSNLITLAAAFLAIVAVVLMYLPTVADYFPKVPKSLPRS</sequence>
<keyword evidence="2" id="KW-0812">Transmembrane</keyword>
<evidence type="ECO:0000313" key="4">
    <source>
        <dbReference type="Proteomes" id="UP000545493"/>
    </source>
</evidence>
<feature type="transmembrane region" description="Helical" evidence="2">
    <location>
        <begin position="89"/>
        <end position="109"/>
    </location>
</feature>
<dbReference type="RefSeq" id="WP_167177139.1">
    <property type="nucleotide sequence ID" value="NZ_JAAOYM010000002.1"/>
</dbReference>
<reference evidence="3 4" key="1">
    <citation type="submission" date="2020-03" db="EMBL/GenBank/DDBJ databases">
        <title>Sequencing the genomes of 1000 actinobacteria strains.</title>
        <authorList>
            <person name="Klenk H.-P."/>
        </authorList>
    </citation>
    <scope>NUCLEOTIDE SEQUENCE [LARGE SCALE GENOMIC DNA]</scope>
    <source>
        <strain evidence="3 4">DSM 45685</strain>
    </source>
</reference>
<dbReference type="AlphaFoldDB" id="A0A7X5ZT87"/>
<accession>A0A7X5ZT87</accession>
<protein>
    <submittedName>
        <fullName evidence="3">Glucan phosphoethanolaminetransferase (Alkaline phosphatase superfamily)</fullName>
    </submittedName>
</protein>
<organism evidence="3 4">
    <name type="scientific">Saccharomonospora amisosensis</name>
    <dbReference type="NCBI Taxonomy" id="1128677"/>
    <lineage>
        <taxon>Bacteria</taxon>
        <taxon>Bacillati</taxon>
        <taxon>Actinomycetota</taxon>
        <taxon>Actinomycetes</taxon>
        <taxon>Pseudonocardiales</taxon>
        <taxon>Pseudonocardiaceae</taxon>
        <taxon>Saccharomonospora</taxon>
    </lineage>
</organism>
<name>A0A7X5ZT87_9PSEU</name>
<feature type="transmembrane region" description="Helical" evidence="2">
    <location>
        <begin position="40"/>
        <end position="59"/>
    </location>
</feature>
<keyword evidence="2" id="KW-1133">Transmembrane helix</keyword>
<keyword evidence="4" id="KW-1185">Reference proteome</keyword>
<comment type="caution">
    <text evidence="3">The sequence shown here is derived from an EMBL/GenBank/DDBJ whole genome shotgun (WGS) entry which is preliminary data.</text>
</comment>
<feature type="transmembrane region" description="Helical" evidence="2">
    <location>
        <begin position="121"/>
        <end position="137"/>
    </location>
</feature>
<dbReference type="Proteomes" id="UP000545493">
    <property type="component" value="Unassembled WGS sequence"/>
</dbReference>
<feature type="transmembrane region" description="Helical" evidence="2">
    <location>
        <begin position="143"/>
        <end position="165"/>
    </location>
</feature>
<keyword evidence="3" id="KW-0808">Transferase</keyword>
<evidence type="ECO:0000313" key="3">
    <source>
        <dbReference type="EMBL" id="NIJ14754.1"/>
    </source>
</evidence>
<feature type="region of interest" description="Disordered" evidence="1">
    <location>
        <begin position="1"/>
        <end position="32"/>
    </location>
</feature>
<dbReference type="EMBL" id="JAAOYM010000002">
    <property type="protein sequence ID" value="NIJ14754.1"/>
    <property type="molecule type" value="Genomic_DNA"/>
</dbReference>
<evidence type="ECO:0000256" key="1">
    <source>
        <dbReference type="SAM" id="MobiDB-lite"/>
    </source>
</evidence>
<keyword evidence="2" id="KW-0472">Membrane</keyword>
<proteinExistence type="predicted"/>
<gene>
    <name evidence="3" type="ORF">FHU38_005155</name>
</gene>
<evidence type="ECO:0000256" key="2">
    <source>
        <dbReference type="SAM" id="Phobius"/>
    </source>
</evidence>
<dbReference type="GO" id="GO:0016740">
    <property type="term" value="F:transferase activity"/>
    <property type="evidence" value="ECO:0007669"/>
    <property type="project" value="UniProtKB-KW"/>
</dbReference>